<keyword evidence="3" id="KW-1185">Reference proteome</keyword>
<feature type="compositionally biased region" description="Pro residues" evidence="1">
    <location>
        <begin position="341"/>
        <end position="354"/>
    </location>
</feature>
<feature type="region of interest" description="Disordered" evidence="1">
    <location>
        <begin position="387"/>
        <end position="431"/>
    </location>
</feature>
<feature type="compositionally biased region" description="Low complexity" evidence="1">
    <location>
        <begin position="56"/>
        <end position="88"/>
    </location>
</feature>
<feature type="compositionally biased region" description="Basic and acidic residues" evidence="1">
    <location>
        <begin position="537"/>
        <end position="556"/>
    </location>
</feature>
<feature type="non-terminal residue" evidence="2">
    <location>
        <position position="1"/>
    </location>
</feature>
<feature type="compositionally biased region" description="Low complexity" evidence="1">
    <location>
        <begin position="464"/>
        <end position="482"/>
    </location>
</feature>
<accession>A0A937R6A7</accession>
<feature type="compositionally biased region" description="Pro residues" evidence="1">
    <location>
        <begin position="121"/>
        <end position="132"/>
    </location>
</feature>
<name>A0A937R6A7_9ACTN</name>
<feature type="region of interest" description="Disordered" evidence="1">
    <location>
        <begin position="295"/>
        <end position="369"/>
    </location>
</feature>
<feature type="region of interest" description="Disordered" evidence="1">
    <location>
        <begin position="530"/>
        <end position="567"/>
    </location>
</feature>
<dbReference type="EMBL" id="JAEACQ010000140">
    <property type="protein sequence ID" value="MBL7626523.1"/>
    <property type="molecule type" value="Genomic_DNA"/>
</dbReference>
<proteinExistence type="predicted"/>
<evidence type="ECO:0000313" key="3">
    <source>
        <dbReference type="Proteomes" id="UP000604475"/>
    </source>
</evidence>
<feature type="region of interest" description="Disordered" evidence="1">
    <location>
        <begin position="610"/>
        <end position="652"/>
    </location>
</feature>
<evidence type="ECO:0000256" key="1">
    <source>
        <dbReference type="SAM" id="MobiDB-lite"/>
    </source>
</evidence>
<feature type="compositionally biased region" description="Low complexity" evidence="1">
    <location>
        <begin position="133"/>
        <end position="142"/>
    </location>
</feature>
<feature type="compositionally biased region" description="Acidic residues" evidence="1">
    <location>
        <begin position="194"/>
        <end position="203"/>
    </location>
</feature>
<feature type="compositionally biased region" description="Basic and acidic residues" evidence="1">
    <location>
        <begin position="613"/>
        <end position="652"/>
    </location>
</feature>
<feature type="region of interest" description="Disordered" evidence="1">
    <location>
        <begin position="1"/>
        <end position="258"/>
    </location>
</feature>
<protein>
    <submittedName>
        <fullName evidence="2">Uncharacterized protein</fullName>
    </submittedName>
</protein>
<feature type="compositionally biased region" description="Basic and acidic residues" evidence="1">
    <location>
        <begin position="94"/>
        <end position="107"/>
    </location>
</feature>
<comment type="caution">
    <text evidence="2">The sequence shown here is derived from an EMBL/GenBank/DDBJ whole genome shotgun (WGS) entry which is preliminary data.</text>
</comment>
<feature type="region of interest" description="Disordered" evidence="1">
    <location>
        <begin position="459"/>
        <end position="506"/>
    </location>
</feature>
<sequence>PEEGAQTAAGPREAAGSGEAADPEAVVGADEATGLDAPAALATSGEADTEPATEQAGGPSARAEAAARPGPAAEDASSAEEVSSGEDAPAGAVEADREPEGLPEHVDASPSGVAAPDDTDAPPPEPAPPAEPAPVTEAATPAEPTPPPEPAPVTEAAPAAEPVGAGAAGPSGEPDAEGVAGGAVPDGEASAGVEEFDADEAEPAEAPRAAEAGPAPGGDGGPETELPDPPNPAGGGSGGTPIPEPPEPAAPQVEGLTPDAALGAVAGLPATRLAGALGGVAASARRVVGEARADLAANPPTLERPSGVPEDRDASLPPAPLPPLPASLERAVEPPAGGPGAPAPEPAAPPPAPAPVTVRVPEPIAGGDTKITADDAAKATAAVESLPTTDPALHVDAGPVPTLELAGGEDPAQVADAAESVQDTAGGTLEDGRADARADLGENDVFPQVPKETLTASLGEGEEAPAGGPEAEGLAAQPAAAGAPGGKEGAAAPGGGAAGRGGGEAPAGAVDAIAQEKSGGEIQAATATQGAGLARASQDRHAAERLAQEETDRLIDEEVAASGKEQTEIRREVRKDVATDRADWAREQDALVDRTRTAASAARARADTTIGAARDKARKDSAKEVARGNTDIARERGDAEGEARSQREKARKESEGGGFFSWLGSKFKSFFNGIKGAIRKAFDAARAAVNRAISAAQKLAVAAIEVGRRAVVGAIELGGKALVAAGDICLAGFPAAREKFRKKIKNGVAAATKKVNEAADKLKEGAKKLLDALGKALTDALNVLEKAYTAAVDAVAGVVDRAIKAAKAVVDALVDFAVLAKHIATSPRRWLSNLGAALSDGARNHVWPATKGAVKGWFKAKAEEVVGVGKAILDVLRRGGITFAKIVKMAWAAVKAALPGMLVQLLLEKLVAMLIPAAGAIMLIIDGLKAAWAAAERILAAFKKFMEFLKAVRGGNAGPKFGELVAAVVVAVLEFLASFLLSKLKGASKNVGGTLRAMAGRFANAAKKAGRAVGGAAKAGARAAKAGLAAAGRAVGRGAEAVGRVLRRALPGRVLKLGAKALAKARAGYRALKKKIFARRRKETPTQKLERVVGILRPKIGRWLARGIPGIALRLALAANRLRYRLSELSARRESSGTVRVWARVNPGQEAAKGWRPEGEPLRLLIREVSQELVNEVVSSERGQARLAEMESGRPETRAEYEHLTKQGLVSGADIHSGEDWLIAGEAMRRSTNRESLEVTGESLPWDRRIVPWGGRQGWRVGEAGTEVFEMNKSGLGPRTGVNWEVMGVTDYLADKKGDAGSATVSKILAELGAKSGGDAATAEHLTHFLQTGRVPKALAGEEQKLATVSLLIFGRESGRSPAHPAQAMLTLDLMKAKNDHLKADDVLELMPMSMKGAQDASRALQLQEVQKSPKEQALRAKLGLRDRAVGKKGKELAKREIRQAEAWLKVQSETVKAVFATREGAKKYLLERLREFYRVGQAKASSGPTATGEDQ</sequence>
<reference evidence="2" key="1">
    <citation type="submission" date="2020-12" db="EMBL/GenBank/DDBJ databases">
        <title>Genomic characterization of non-nitrogen-fixing Frankia strains.</title>
        <authorList>
            <person name="Carlos-Shanley C."/>
            <person name="Guerra T."/>
            <person name="Hahn D."/>
        </authorList>
    </citation>
    <scope>NUCLEOTIDE SEQUENCE</scope>
    <source>
        <strain evidence="2">CN6</strain>
    </source>
</reference>
<feature type="compositionally biased region" description="Low complexity" evidence="1">
    <location>
        <begin position="204"/>
        <end position="214"/>
    </location>
</feature>
<organism evidence="2 3">
    <name type="scientific">Frankia nepalensis</name>
    <dbReference type="NCBI Taxonomy" id="1836974"/>
    <lineage>
        <taxon>Bacteria</taxon>
        <taxon>Bacillati</taxon>
        <taxon>Actinomycetota</taxon>
        <taxon>Actinomycetes</taxon>
        <taxon>Frankiales</taxon>
        <taxon>Frankiaceae</taxon>
        <taxon>Frankia</taxon>
    </lineage>
</organism>
<gene>
    <name evidence="2" type="ORF">I7412_04920</name>
</gene>
<dbReference type="Proteomes" id="UP000604475">
    <property type="component" value="Unassembled WGS sequence"/>
</dbReference>
<evidence type="ECO:0000313" key="2">
    <source>
        <dbReference type="EMBL" id="MBL7626523.1"/>
    </source>
</evidence>
<feature type="compositionally biased region" description="Low complexity" evidence="1">
    <location>
        <begin position="326"/>
        <end position="335"/>
    </location>
</feature>
<feature type="compositionally biased region" description="Low complexity" evidence="1">
    <location>
        <begin position="355"/>
        <end position="369"/>
    </location>
</feature>
<feature type="compositionally biased region" description="Gly residues" evidence="1">
    <location>
        <begin position="483"/>
        <end position="505"/>
    </location>
</feature>
<feature type="compositionally biased region" description="Low complexity" evidence="1">
    <location>
        <begin position="152"/>
        <end position="173"/>
    </location>
</feature>